<sequence length="118" mass="13111">MARHHHDLMFCRRLPGIAVGRLCEKCDGRCVICDSLVRPEKPVHICDECNYGNFQGRCIICSGKGVSDAFYCKECVGLEKDRDGCPKIVNVGTARADLFYEKKKYGLVRNGGNEKPAG</sequence>
<reference evidence="2" key="1">
    <citation type="submission" date="2022-07" db="EMBL/GenBank/DDBJ databases">
        <title>Phylogenomic reconstructions and comparative analyses of Kickxellomycotina fungi.</title>
        <authorList>
            <person name="Reynolds N.K."/>
            <person name="Stajich J.E."/>
            <person name="Barry K."/>
            <person name="Grigoriev I.V."/>
            <person name="Crous P."/>
            <person name="Smith M.E."/>
        </authorList>
    </citation>
    <scope>NUCLEOTIDE SEQUENCE</scope>
    <source>
        <strain evidence="2">NBRC 105413</strain>
    </source>
</reference>
<evidence type="ECO:0000256" key="1">
    <source>
        <dbReference type="ARBA" id="ARBA00008626"/>
    </source>
</evidence>
<proteinExistence type="inferred from homology"/>
<evidence type="ECO:0000313" key="2">
    <source>
        <dbReference type="EMBL" id="KAJ1644693.1"/>
    </source>
</evidence>
<accession>A0A9W8CJC6</accession>
<protein>
    <submittedName>
        <fullName evidence="2">PHD finger-like domain-containing protein 5A</fullName>
    </submittedName>
</protein>
<gene>
    <name evidence="2" type="primary">PHF5A</name>
    <name evidence="2" type="ORF">LPJ64_003646</name>
</gene>
<dbReference type="EMBL" id="JANBOH010000148">
    <property type="protein sequence ID" value="KAJ1644693.1"/>
    <property type="molecule type" value="Genomic_DNA"/>
</dbReference>
<comment type="similarity">
    <text evidence="1">Belongs to the PHF5 family.</text>
</comment>
<dbReference type="Proteomes" id="UP001145021">
    <property type="component" value="Unassembled WGS sequence"/>
</dbReference>
<dbReference type="AlphaFoldDB" id="A0A9W8CJC6"/>
<name>A0A9W8CJC6_9FUNG</name>
<dbReference type="PIRSF" id="PIRSF016468">
    <property type="entry name" value="PHF5"/>
    <property type="match status" value="1"/>
</dbReference>
<dbReference type="Pfam" id="PF03660">
    <property type="entry name" value="PHF5"/>
    <property type="match status" value="1"/>
</dbReference>
<dbReference type="GO" id="GO:0000398">
    <property type="term" value="P:mRNA splicing, via spliceosome"/>
    <property type="evidence" value="ECO:0007669"/>
    <property type="project" value="InterPro"/>
</dbReference>
<evidence type="ECO:0000313" key="3">
    <source>
        <dbReference type="Proteomes" id="UP001145021"/>
    </source>
</evidence>
<organism evidence="2 3">
    <name type="scientific">Coemansia asiatica</name>
    <dbReference type="NCBI Taxonomy" id="1052880"/>
    <lineage>
        <taxon>Eukaryota</taxon>
        <taxon>Fungi</taxon>
        <taxon>Fungi incertae sedis</taxon>
        <taxon>Zoopagomycota</taxon>
        <taxon>Kickxellomycotina</taxon>
        <taxon>Kickxellomycetes</taxon>
        <taxon>Kickxellales</taxon>
        <taxon>Kickxellaceae</taxon>
        <taxon>Coemansia</taxon>
    </lineage>
</organism>
<comment type="caution">
    <text evidence="2">The sequence shown here is derived from an EMBL/GenBank/DDBJ whole genome shotgun (WGS) entry which is preliminary data.</text>
</comment>
<dbReference type="InterPro" id="IPR005345">
    <property type="entry name" value="PHF5"/>
</dbReference>
<keyword evidence="3" id="KW-1185">Reference proteome</keyword>
<dbReference type="PANTHER" id="PTHR13120">
    <property type="entry name" value="PHD FINGER-LIKE DOMAIN-CONTAINING PROTEIN 5A"/>
    <property type="match status" value="1"/>
</dbReference>